<evidence type="ECO:0000313" key="3">
    <source>
        <dbReference type="EMBL" id="SJN35237.1"/>
    </source>
</evidence>
<reference evidence="3 4" key="1">
    <citation type="submission" date="2017-02" db="EMBL/GenBank/DDBJ databases">
        <authorList>
            <person name="Peterson S.W."/>
        </authorList>
    </citation>
    <scope>NUCLEOTIDE SEQUENCE [LARGE SCALE GENOMIC DNA]</scope>
    <source>
        <strain evidence="3 4">B Mb 05.01</strain>
    </source>
</reference>
<dbReference type="Proteomes" id="UP000196320">
    <property type="component" value="Unassembled WGS sequence"/>
</dbReference>
<feature type="domain" description="FMN-binding" evidence="2">
    <location>
        <begin position="68"/>
        <end position="136"/>
    </location>
</feature>
<dbReference type="AlphaFoldDB" id="A0A1R4JT86"/>
<accession>A0A1R4JT86</accession>
<name>A0A1R4JT86_9MICO</name>
<feature type="chain" id="PRO_5039695476" description="FMN-binding domain-containing protein" evidence="1">
    <location>
        <begin position="32"/>
        <end position="170"/>
    </location>
</feature>
<keyword evidence="4" id="KW-1185">Reference proteome</keyword>
<dbReference type="GO" id="GO:0016020">
    <property type="term" value="C:membrane"/>
    <property type="evidence" value="ECO:0007669"/>
    <property type="project" value="InterPro"/>
</dbReference>
<dbReference type="EMBL" id="FUKO01000020">
    <property type="protein sequence ID" value="SJN35237.1"/>
    <property type="molecule type" value="Genomic_DNA"/>
</dbReference>
<proteinExistence type="predicted"/>
<dbReference type="Pfam" id="PF04205">
    <property type="entry name" value="FMN_bind"/>
    <property type="match status" value="1"/>
</dbReference>
<sequence length="170" mass="17137">MTSNTAGRTGIAFVGVAGAVLLAGCSGSAEAGTAKADPSPTSTDATAPYADGTYTAEGAYQTPETIEKISVTLTLADDTVTGVEIIGDPIAPETTRYQGQFIAGVSDIVVGKKLDELDVDRVAGSSLTSGGFNQAVVGIKDQAVVKDQAVLEDQAVIKDQAVLEDGAVAD</sequence>
<gene>
    <name evidence="3" type="ORF">FM104_08795</name>
</gene>
<evidence type="ECO:0000313" key="4">
    <source>
        <dbReference type="Proteomes" id="UP000196320"/>
    </source>
</evidence>
<evidence type="ECO:0000259" key="2">
    <source>
        <dbReference type="Pfam" id="PF04205"/>
    </source>
</evidence>
<keyword evidence="1" id="KW-0732">Signal</keyword>
<protein>
    <recommendedName>
        <fullName evidence="2">FMN-binding domain-containing protein</fullName>
    </recommendedName>
</protein>
<dbReference type="OrthoDB" id="4232596at2"/>
<organism evidence="3 4">
    <name type="scientific">Microbacterium esteraromaticum</name>
    <dbReference type="NCBI Taxonomy" id="57043"/>
    <lineage>
        <taxon>Bacteria</taxon>
        <taxon>Bacillati</taxon>
        <taxon>Actinomycetota</taxon>
        <taxon>Actinomycetes</taxon>
        <taxon>Micrococcales</taxon>
        <taxon>Microbacteriaceae</taxon>
        <taxon>Microbacterium</taxon>
    </lineage>
</organism>
<dbReference type="RefSeq" id="WP_143738304.1">
    <property type="nucleotide sequence ID" value="NZ_FUKO01000020.1"/>
</dbReference>
<feature type="signal peptide" evidence="1">
    <location>
        <begin position="1"/>
        <end position="31"/>
    </location>
</feature>
<dbReference type="GO" id="GO:0010181">
    <property type="term" value="F:FMN binding"/>
    <property type="evidence" value="ECO:0007669"/>
    <property type="project" value="InterPro"/>
</dbReference>
<dbReference type="InterPro" id="IPR007329">
    <property type="entry name" value="FMN-bd"/>
</dbReference>
<evidence type="ECO:0000256" key="1">
    <source>
        <dbReference type="SAM" id="SignalP"/>
    </source>
</evidence>